<dbReference type="HOGENOM" id="CLU_036879_0_1_7"/>
<dbReference type="Gene3D" id="1.10.3720.10">
    <property type="entry name" value="MetI-like"/>
    <property type="match status" value="1"/>
</dbReference>
<proteinExistence type="inferred from homology"/>
<dbReference type="GO" id="GO:0071916">
    <property type="term" value="F:dipeptide transmembrane transporter activity"/>
    <property type="evidence" value="ECO:0007669"/>
    <property type="project" value="TreeGrafter"/>
</dbReference>
<sequence>MWQYIMKRVLLMIPTLFGAALLVFLIMNIIPGDIALLIIGGDQGGDIDPQELENLREQLGLNRPLFVQFFSWLWGVIRLDFGTSLWTGAPVLEELAIRFPLTLEVAIAATLVSTIIAIPLGTIAAIRQDTWIDYVVRVISIGGLAIPSFWTGILIILFLVLLFEWSPPLEFVSLIEDPRENFNQLIWPIVSVGYRYAAVTTRMTRSTVLEVMREDYIRTAWAKGLREKVVVVKHTLKNAVLPVITIIGTEFAFLIGGLVVTETVFTLNGIGSFLVDAIAHRDIPVVQSLIIMIAFTFVFVNLVIDLLYAWIDPRISYR</sequence>
<evidence type="ECO:0000313" key="9">
    <source>
        <dbReference type="EMBL" id="ETX08943.1"/>
    </source>
</evidence>
<dbReference type="GO" id="GO:0005886">
    <property type="term" value="C:plasma membrane"/>
    <property type="evidence" value="ECO:0007669"/>
    <property type="project" value="UniProtKB-SubCell"/>
</dbReference>
<evidence type="ECO:0000256" key="3">
    <source>
        <dbReference type="ARBA" id="ARBA00022475"/>
    </source>
</evidence>
<dbReference type="SUPFAM" id="SSF161098">
    <property type="entry name" value="MetI-like"/>
    <property type="match status" value="1"/>
</dbReference>
<reference evidence="9 10" key="1">
    <citation type="journal article" date="2014" name="Nature">
        <title>An environmental bacterial taxon with a large and distinct metabolic repertoire.</title>
        <authorList>
            <person name="Wilson M.C."/>
            <person name="Mori T."/>
            <person name="Ruckert C."/>
            <person name="Uria A.R."/>
            <person name="Helf M.J."/>
            <person name="Takada K."/>
            <person name="Gernert C."/>
            <person name="Steffens U.A."/>
            <person name="Heycke N."/>
            <person name="Schmitt S."/>
            <person name="Rinke C."/>
            <person name="Helfrich E.J."/>
            <person name="Brachmann A.O."/>
            <person name="Gurgui C."/>
            <person name="Wakimoto T."/>
            <person name="Kracht M."/>
            <person name="Crusemann M."/>
            <person name="Hentschel U."/>
            <person name="Abe I."/>
            <person name="Matsunaga S."/>
            <person name="Kalinowski J."/>
            <person name="Takeyama H."/>
            <person name="Piel J."/>
        </authorList>
    </citation>
    <scope>NUCLEOTIDE SEQUENCE [LARGE SCALE GENOMIC DNA]</scope>
    <source>
        <strain evidence="10">TSY2</strain>
    </source>
</reference>
<dbReference type="CDD" id="cd06261">
    <property type="entry name" value="TM_PBP2"/>
    <property type="match status" value="1"/>
</dbReference>
<feature type="transmembrane region" description="Helical" evidence="7">
    <location>
        <begin position="9"/>
        <end position="30"/>
    </location>
</feature>
<organism evidence="9 10">
    <name type="scientific">Candidatus Entotheonella gemina</name>
    <dbReference type="NCBI Taxonomy" id="1429439"/>
    <lineage>
        <taxon>Bacteria</taxon>
        <taxon>Pseudomonadati</taxon>
        <taxon>Nitrospinota/Tectimicrobiota group</taxon>
        <taxon>Candidatus Tectimicrobiota</taxon>
        <taxon>Candidatus Entotheonellia</taxon>
        <taxon>Candidatus Entotheonellales</taxon>
        <taxon>Candidatus Entotheonellaceae</taxon>
        <taxon>Candidatus Entotheonella</taxon>
    </lineage>
</organism>
<feature type="transmembrane region" description="Helical" evidence="7">
    <location>
        <begin position="289"/>
        <end position="311"/>
    </location>
</feature>
<dbReference type="InterPro" id="IPR035906">
    <property type="entry name" value="MetI-like_sf"/>
</dbReference>
<keyword evidence="3" id="KW-1003">Cell membrane</keyword>
<feature type="transmembrane region" description="Helical" evidence="7">
    <location>
        <begin position="138"/>
        <end position="163"/>
    </location>
</feature>
<dbReference type="PATRIC" id="fig|1429439.4.peg.409"/>
<comment type="subcellular location">
    <subcellularLocation>
        <location evidence="1 7">Cell membrane</location>
        <topology evidence="1 7">Multi-pass membrane protein</topology>
    </subcellularLocation>
</comment>
<accession>W4MFG3</accession>
<evidence type="ECO:0000259" key="8">
    <source>
        <dbReference type="PROSITE" id="PS50928"/>
    </source>
</evidence>
<evidence type="ECO:0000256" key="4">
    <source>
        <dbReference type="ARBA" id="ARBA00022692"/>
    </source>
</evidence>
<evidence type="ECO:0000256" key="7">
    <source>
        <dbReference type="RuleBase" id="RU363032"/>
    </source>
</evidence>
<keyword evidence="10" id="KW-1185">Reference proteome</keyword>
<name>W4MFG3_9BACT</name>
<evidence type="ECO:0000256" key="2">
    <source>
        <dbReference type="ARBA" id="ARBA00022448"/>
    </source>
</evidence>
<protein>
    <submittedName>
        <fullName evidence="9">Peptide ABC transporter permease</fullName>
    </submittedName>
</protein>
<comment type="similarity">
    <text evidence="7">Belongs to the binding-protein-dependent transport system permease family.</text>
</comment>
<dbReference type="PANTHER" id="PTHR43163:SF6">
    <property type="entry name" value="DIPEPTIDE TRANSPORT SYSTEM PERMEASE PROTEIN DPPB-RELATED"/>
    <property type="match status" value="1"/>
</dbReference>
<evidence type="ECO:0000256" key="5">
    <source>
        <dbReference type="ARBA" id="ARBA00022989"/>
    </source>
</evidence>
<dbReference type="EMBL" id="AZHX01000092">
    <property type="protein sequence ID" value="ETX08943.1"/>
    <property type="molecule type" value="Genomic_DNA"/>
</dbReference>
<evidence type="ECO:0000313" key="10">
    <source>
        <dbReference type="Proteomes" id="UP000019140"/>
    </source>
</evidence>
<keyword evidence="2 7" id="KW-0813">Transport</keyword>
<dbReference type="Pfam" id="PF19300">
    <property type="entry name" value="BPD_transp_1_N"/>
    <property type="match status" value="1"/>
</dbReference>
<dbReference type="Proteomes" id="UP000019140">
    <property type="component" value="Unassembled WGS sequence"/>
</dbReference>
<evidence type="ECO:0000256" key="1">
    <source>
        <dbReference type="ARBA" id="ARBA00004651"/>
    </source>
</evidence>
<dbReference type="Pfam" id="PF00528">
    <property type="entry name" value="BPD_transp_1"/>
    <property type="match status" value="1"/>
</dbReference>
<dbReference type="PANTHER" id="PTHR43163">
    <property type="entry name" value="DIPEPTIDE TRANSPORT SYSTEM PERMEASE PROTEIN DPPB-RELATED"/>
    <property type="match status" value="1"/>
</dbReference>
<gene>
    <name evidence="9" type="ORF">ETSY2_02350</name>
</gene>
<keyword evidence="6 7" id="KW-0472">Membrane</keyword>
<feature type="domain" description="ABC transmembrane type-1" evidence="8">
    <location>
        <begin position="99"/>
        <end position="308"/>
    </location>
</feature>
<comment type="caution">
    <text evidence="9">The sequence shown here is derived from an EMBL/GenBank/DDBJ whole genome shotgun (WGS) entry which is preliminary data.</text>
</comment>
<dbReference type="InterPro" id="IPR045621">
    <property type="entry name" value="BPD_transp_1_N"/>
</dbReference>
<keyword evidence="4 7" id="KW-0812">Transmembrane</keyword>
<dbReference type="AlphaFoldDB" id="W4MFG3"/>
<evidence type="ECO:0000256" key="6">
    <source>
        <dbReference type="ARBA" id="ARBA00023136"/>
    </source>
</evidence>
<dbReference type="InterPro" id="IPR000515">
    <property type="entry name" value="MetI-like"/>
</dbReference>
<feature type="transmembrane region" description="Helical" evidence="7">
    <location>
        <begin position="105"/>
        <end position="126"/>
    </location>
</feature>
<keyword evidence="5 7" id="KW-1133">Transmembrane helix</keyword>
<dbReference type="PROSITE" id="PS50928">
    <property type="entry name" value="ABC_TM1"/>
    <property type="match status" value="1"/>
</dbReference>